<gene>
    <name evidence="4" type="ORF">B0T21DRAFT_371975</name>
</gene>
<dbReference type="SUPFAM" id="SSF52540">
    <property type="entry name" value="P-loop containing nucleoside triphosphate hydrolases"/>
    <property type="match status" value="1"/>
</dbReference>
<dbReference type="AlphaFoldDB" id="A0AA40B2X0"/>
<keyword evidence="5" id="KW-1185">Reference proteome</keyword>
<feature type="domain" description="ATPase AAA-type core" evidence="2">
    <location>
        <begin position="562"/>
        <end position="639"/>
    </location>
</feature>
<dbReference type="Pfam" id="PF22942">
    <property type="entry name" value="DUF7025"/>
    <property type="match status" value="1"/>
</dbReference>
<proteinExistence type="predicted"/>
<evidence type="ECO:0000313" key="5">
    <source>
        <dbReference type="Proteomes" id="UP001172159"/>
    </source>
</evidence>
<feature type="region of interest" description="Disordered" evidence="1">
    <location>
        <begin position="386"/>
        <end position="420"/>
    </location>
</feature>
<dbReference type="InterPro" id="IPR003959">
    <property type="entry name" value="ATPase_AAA_core"/>
</dbReference>
<sequence length="659" mass="73540">MSLADYEAKLPRVFSLSSSKDQKNDSTNDQNLASKKGFVDITEYRKPDCDGGYDSQIIPTSRYLPKGRKTTTKSTQKYDGYAVVLRRVVIQEGDSLGIIGVELEVQSQALCEALKKIARNCYEITDLHAFPLKISAPFAELFFYRKEIQELAEEGTGDIDAGLRQDAKVLHDFILGNGLLTSIIHDHDKYSDAGKVAGDILWTAFPPNSLAVLNQKDVQECWIVRSVTQKGNPKKGFYWEVRGLSIGANGKAPGMVQRSCAAAPVTMTLLTIADLPIVPLKHFRDREKLEIKLRERGTTLRRVLGCDLASFATQTYQGLGWEDMKFQDKNGYGYERSRQLHERVMVDYTSYYEVSENQPPMWFADLRSKTVSPTVKPVAARGIVTLSKDIESDESDDSDDADDSDDSDDSDESDDISRSGKAIKSLNNKRKEIDVGELLAFRSLEIGIKQHEGDLVADAIDYSPADLEGLARTVELTLGVSKQEFDLLYPAVIPAFGLRAKQWYWVLADGLSDVVWNMDAFKSLQLKGVTKQLVDSLVRGHKIGKTTPFDDVISGKGQGLVVLLCGDPGLGKTLTAESIADYMERPLYHVSGGELSTRVYKVEDRLEEIFYLSKRWDAVTLLDEADVLLRKRSSYEVERNAIVSGKYLLPTYLVLRQAS</sequence>
<comment type="caution">
    <text evidence="4">The sequence shown here is derived from an EMBL/GenBank/DDBJ whole genome shotgun (WGS) entry which is preliminary data.</text>
</comment>
<protein>
    <recommendedName>
        <fullName evidence="6">AAA+ ATPase domain-containing protein</fullName>
    </recommendedName>
</protein>
<dbReference type="GO" id="GO:0005524">
    <property type="term" value="F:ATP binding"/>
    <property type="evidence" value="ECO:0007669"/>
    <property type="project" value="InterPro"/>
</dbReference>
<dbReference type="GO" id="GO:0016887">
    <property type="term" value="F:ATP hydrolysis activity"/>
    <property type="evidence" value="ECO:0007669"/>
    <property type="project" value="InterPro"/>
</dbReference>
<dbReference type="InterPro" id="IPR027417">
    <property type="entry name" value="P-loop_NTPase"/>
</dbReference>
<dbReference type="PANTHER" id="PTHR46411">
    <property type="entry name" value="FAMILY ATPASE, PUTATIVE-RELATED"/>
    <property type="match status" value="1"/>
</dbReference>
<evidence type="ECO:0000313" key="4">
    <source>
        <dbReference type="EMBL" id="KAK0726644.1"/>
    </source>
</evidence>
<evidence type="ECO:0000256" key="1">
    <source>
        <dbReference type="SAM" id="MobiDB-lite"/>
    </source>
</evidence>
<accession>A0AA40B2X0</accession>
<evidence type="ECO:0008006" key="6">
    <source>
        <dbReference type="Google" id="ProtNLM"/>
    </source>
</evidence>
<organism evidence="4 5">
    <name type="scientific">Apiosordaria backusii</name>
    <dbReference type="NCBI Taxonomy" id="314023"/>
    <lineage>
        <taxon>Eukaryota</taxon>
        <taxon>Fungi</taxon>
        <taxon>Dikarya</taxon>
        <taxon>Ascomycota</taxon>
        <taxon>Pezizomycotina</taxon>
        <taxon>Sordariomycetes</taxon>
        <taxon>Sordariomycetidae</taxon>
        <taxon>Sordariales</taxon>
        <taxon>Lasiosphaeriaceae</taxon>
        <taxon>Apiosordaria</taxon>
    </lineage>
</organism>
<dbReference type="Proteomes" id="UP001172159">
    <property type="component" value="Unassembled WGS sequence"/>
</dbReference>
<dbReference type="Gene3D" id="3.40.50.300">
    <property type="entry name" value="P-loop containing nucleotide triphosphate hydrolases"/>
    <property type="match status" value="1"/>
</dbReference>
<dbReference type="Pfam" id="PF00004">
    <property type="entry name" value="AAA"/>
    <property type="match status" value="1"/>
</dbReference>
<name>A0AA40B2X0_9PEZI</name>
<dbReference type="PANTHER" id="PTHR46411:SF2">
    <property type="entry name" value="AAA+ ATPASE DOMAIN-CONTAINING PROTEIN"/>
    <property type="match status" value="1"/>
</dbReference>
<feature type="non-terminal residue" evidence="4">
    <location>
        <position position="1"/>
    </location>
</feature>
<feature type="domain" description="DUF7025" evidence="3">
    <location>
        <begin position="189"/>
        <end position="282"/>
    </location>
</feature>
<dbReference type="InterPro" id="IPR054289">
    <property type="entry name" value="DUF7025"/>
</dbReference>
<reference evidence="4" key="1">
    <citation type="submission" date="2023-06" db="EMBL/GenBank/DDBJ databases">
        <title>Genome-scale phylogeny and comparative genomics of the fungal order Sordariales.</title>
        <authorList>
            <consortium name="Lawrence Berkeley National Laboratory"/>
            <person name="Hensen N."/>
            <person name="Bonometti L."/>
            <person name="Westerberg I."/>
            <person name="Brannstrom I.O."/>
            <person name="Guillou S."/>
            <person name="Cros-Aarteil S."/>
            <person name="Calhoun S."/>
            <person name="Haridas S."/>
            <person name="Kuo A."/>
            <person name="Mondo S."/>
            <person name="Pangilinan J."/>
            <person name="Riley R."/>
            <person name="Labutti K."/>
            <person name="Andreopoulos B."/>
            <person name="Lipzen A."/>
            <person name="Chen C."/>
            <person name="Yanf M."/>
            <person name="Daum C."/>
            <person name="Ng V."/>
            <person name="Clum A."/>
            <person name="Steindorff A."/>
            <person name="Ohm R."/>
            <person name="Martin F."/>
            <person name="Silar P."/>
            <person name="Natvig D."/>
            <person name="Lalanne C."/>
            <person name="Gautier V."/>
            <person name="Ament-Velasquez S.L."/>
            <person name="Kruys A."/>
            <person name="Hutchinson M.I."/>
            <person name="Powell A.J."/>
            <person name="Barry K."/>
            <person name="Miller A.N."/>
            <person name="Grigoriev I.V."/>
            <person name="Debuchy R."/>
            <person name="Gladieux P."/>
            <person name="Thoren M.H."/>
            <person name="Johannesson H."/>
        </authorList>
    </citation>
    <scope>NUCLEOTIDE SEQUENCE</scope>
    <source>
        <strain evidence="4">CBS 540.89</strain>
    </source>
</reference>
<evidence type="ECO:0000259" key="3">
    <source>
        <dbReference type="Pfam" id="PF22942"/>
    </source>
</evidence>
<dbReference type="EMBL" id="JAUKTV010000010">
    <property type="protein sequence ID" value="KAK0726644.1"/>
    <property type="molecule type" value="Genomic_DNA"/>
</dbReference>
<feature type="compositionally biased region" description="Acidic residues" evidence="1">
    <location>
        <begin position="391"/>
        <end position="414"/>
    </location>
</feature>
<evidence type="ECO:0000259" key="2">
    <source>
        <dbReference type="Pfam" id="PF00004"/>
    </source>
</evidence>